<sequence>MRKVSLLTTADHRKSLAKNIKFPVQSTSVGHAPSYLAKPPFPVLFIGVKKPLVYAPRGHFVIGRSSSFTIFTLITLISHVVLGHLLGKGIPRLELTC</sequence>
<reference evidence="2" key="2">
    <citation type="journal article" date="2015" name="Genome Biol.">
        <title>Comparative genomics of Steinernema reveals deeply conserved gene regulatory networks.</title>
        <authorList>
            <person name="Dillman A.R."/>
            <person name="Macchietto M."/>
            <person name="Porter C.F."/>
            <person name="Rogers A."/>
            <person name="Williams B."/>
            <person name="Antoshechkin I."/>
            <person name="Lee M.M."/>
            <person name="Goodwin Z."/>
            <person name="Lu X."/>
            <person name="Lewis E.E."/>
            <person name="Goodrich-Blair H."/>
            <person name="Stock S.P."/>
            <person name="Adams B.J."/>
            <person name="Sternberg P.W."/>
            <person name="Mortazavi A."/>
        </authorList>
    </citation>
    <scope>NUCLEOTIDE SEQUENCE [LARGE SCALE GENOMIC DNA]</scope>
    <source>
        <strain evidence="2">ALL</strain>
    </source>
</reference>
<proteinExistence type="predicted"/>
<gene>
    <name evidence="2" type="ORF">L596_015432</name>
</gene>
<dbReference type="EMBL" id="AZBU02000004">
    <property type="protein sequence ID" value="TKR81583.1"/>
    <property type="molecule type" value="Genomic_DNA"/>
</dbReference>
<evidence type="ECO:0000313" key="2">
    <source>
        <dbReference type="EMBL" id="TKR81583.1"/>
    </source>
</evidence>
<organism evidence="2">
    <name type="scientific">Steinernema carpocapsae</name>
    <name type="common">Entomopathogenic nematode</name>
    <dbReference type="NCBI Taxonomy" id="34508"/>
    <lineage>
        <taxon>Eukaryota</taxon>
        <taxon>Metazoa</taxon>
        <taxon>Ecdysozoa</taxon>
        <taxon>Nematoda</taxon>
        <taxon>Chromadorea</taxon>
        <taxon>Rhabditida</taxon>
        <taxon>Tylenchina</taxon>
        <taxon>Panagrolaimomorpha</taxon>
        <taxon>Strongyloidoidea</taxon>
        <taxon>Steinernematidae</taxon>
        <taxon>Steinernema</taxon>
    </lineage>
</organism>
<evidence type="ECO:0000256" key="1">
    <source>
        <dbReference type="SAM" id="Phobius"/>
    </source>
</evidence>
<protein>
    <submittedName>
        <fullName evidence="2">Uncharacterized protein</fullName>
    </submittedName>
</protein>
<keyword evidence="1" id="KW-0472">Membrane</keyword>
<comment type="caution">
    <text evidence="2">The sequence shown here is derived from an EMBL/GenBank/DDBJ whole genome shotgun (WGS) entry which is preliminary data.</text>
</comment>
<accession>A0A4U5NFZ0</accession>
<keyword evidence="1" id="KW-0812">Transmembrane</keyword>
<feature type="transmembrane region" description="Helical" evidence="1">
    <location>
        <begin position="67"/>
        <end position="86"/>
    </location>
</feature>
<keyword evidence="1" id="KW-1133">Transmembrane helix</keyword>
<name>A0A4U5NFZ0_STECR</name>
<reference evidence="2" key="3">
    <citation type="journal article" date="2019" name="G3 (Bethesda)">
        <title>Hybrid Assembly of the Genome of the Entomopathogenic Nematode Steinernema carpocapsae Identifies the X-Chromosome.</title>
        <authorList>
            <person name="Serra L."/>
            <person name="Macchietto M."/>
            <person name="Macias-Munoz A."/>
            <person name="McGill C.J."/>
            <person name="Rodriguez I.M."/>
            <person name="Rodriguez B."/>
            <person name="Murad R."/>
            <person name="Mortazavi A."/>
        </authorList>
    </citation>
    <scope>NUCLEOTIDE SEQUENCE</scope>
    <source>
        <strain evidence="2">ALL</strain>
    </source>
</reference>
<dbReference type="AlphaFoldDB" id="A0A4U5NFZ0"/>
<reference evidence="2" key="1">
    <citation type="submission" date="2013-11" db="EMBL/GenBank/DDBJ databases">
        <authorList>
            <person name="Sternberg P."/>
            <person name="Dillman A."/>
            <person name="Macchietto M."/>
        </authorList>
    </citation>
    <scope>NUCLEOTIDE SEQUENCE</scope>
    <source>
        <strain evidence="2">ALL</strain>
    </source>
</reference>